<accession>A0A6C0LAG1</accession>
<evidence type="ECO:0000256" key="1">
    <source>
        <dbReference type="SAM" id="Coils"/>
    </source>
</evidence>
<dbReference type="Gene3D" id="1.20.5.490">
    <property type="entry name" value="Single helix bin"/>
    <property type="match status" value="1"/>
</dbReference>
<proteinExistence type="predicted"/>
<name>A0A6C0LAG1_9ZZZZ</name>
<evidence type="ECO:0000313" key="2">
    <source>
        <dbReference type="EMBL" id="QHU26634.1"/>
    </source>
</evidence>
<organism evidence="2">
    <name type="scientific">viral metagenome</name>
    <dbReference type="NCBI Taxonomy" id="1070528"/>
    <lineage>
        <taxon>unclassified sequences</taxon>
        <taxon>metagenomes</taxon>
        <taxon>organismal metagenomes</taxon>
    </lineage>
</organism>
<feature type="coiled-coil region" evidence="1">
    <location>
        <begin position="257"/>
        <end position="339"/>
    </location>
</feature>
<sequence length="381" mass="43686">MSSDSVLRMNSSLPVDAMRMVSLPSELQTTDDVYGFVKNILSLEPTSINIVPMQTQGGVRYRSAFIDVSVNKETNIVPGWMENFANDCAFIPSENVPGGIHFDNGKNMHHIKLVPAKKQSPSKEPLKLDDGSWTSIYIPMIPDDLSSDNGDIRYETEEMLSEFFNDQLKIGKVSRVDFMSKPVPNSDRVAKCAYVHFETWYDNQTTKIVRKTIDSNGEFSCSGYYDGFEFSRFDNNRYINFKVNHKPIPAATEDMNVHQLAARVKILEEQNAQLEERIAEVQNENDDLKYMQGNAQLAADEYKRLNQELSKPLTMEEVFKQLRNKMEQFKVVSKELLEKYESNDAVEAAGVWELPEYKEYGFDYIGVINELYEEFVAAFIR</sequence>
<reference evidence="2" key="1">
    <citation type="journal article" date="2020" name="Nature">
        <title>Giant virus diversity and host interactions through global metagenomics.</title>
        <authorList>
            <person name="Schulz F."/>
            <person name="Roux S."/>
            <person name="Paez-Espino D."/>
            <person name="Jungbluth S."/>
            <person name="Walsh D.A."/>
            <person name="Denef V.J."/>
            <person name="McMahon K.D."/>
            <person name="Konstantinidis K.T."/>
            <person name="Eloe-Fadrosh E.A."/>
            <person name="Kyrpides N.C."/>
            <person name="Woyke T."/>
        </authorList>
    </citation>
    <scope>NUCLEOTIDE SEQUENCE</scope>
    <source>
        <strain evidence="2">GVMAG-M-3300027759-42</strain>
    </source>
</reference>
<dbReference type="AlphaFoldDB" id="A0A6C0LAG1"/>
<protein>
    <submittedName>
        <fullName evidence="2">Uncharacterized protein</fullName>
    </submittedName>
</protein>
<keyword evidence="1" id="KW-0175">Coiled coil</keyword>
<dbReference type="EMBL" id="MN740443">
    <property type="protein sequence ID" value="QHU26634.1"/>
    <property type="molecule type" value="Genomic_DNA"/>
</dbReference>